<comment type="caution">
    <text evidence="4">The sequence shown here is derived from an EMBL/GenBank/DDBJ whole genome shotgun (WGS) entry which is preliminary data.</text>
</comment>
<reference evidence="4 5" key="1">
    <citation type="journal article" date="2019" name="Sci. Rep.">
        <title>Comparative genomics of chytrid fungi reveal insights into the obligate biotrophic and pathogenic lifestyle of Synchytrium endobioticum.</title>
        <authorList>
            <person name="van de Vossenberg B.T.L.H."/>
            <person name="Warris S."/>
            <person name="Nguyen H.D.T."/>
            <person name="van Gent-Pelzer M.P.E."/>
            <person name="Joly D.L."/>
            <person name="van de Geest H.C."/>
            <person name="Bonants P.J.M."/>
            <person name="Smith D.S."/>
            <person name="Levesque C.A."/>
            <person name="van der Lee T.A.J."/>
        </authorList>
    </citation>
    <scope>NUCLEOTIDE SEQUENCE [LARGE SCALE GENOMIC DNA]</scope>
    <source>
        <strain evidence="4 5">MB42</strain>
    </source>
</reference>
<dbReference type="InterPro" id="IPR045194">
    <property type="entry name" value="MGRN1/RNF157-like"/>
</dbReference>
<keyword evidence="1" id="KW-0862">Zinc</keyword>
<dbReference type="GO" id="GO:0008270">
    <property type="term" value="F:zinc ion binding"/>
    <property type="evidence" value="ECO:0007669"/>
    <property type="project" value="UniProtKB-KW"/>
</dbReference>
<protein>
    <recommendedName>
        <fullName evidence="3">RING-type domain-containing protein</fullName>
    </recommendedName>
</protein>
<dbReference type="PANTHER" id="PTHR22996:SF0">
    <property type="entry name" value="RE60872P-RELATED"/>
    <property type="match status" value="1"/>
</dbReference>
<feature type="region of interest" description="Disordered" evidence="2">
    <location>
        <begin position="496"/>
        <end position="517"/>
    </location>
</feature>
<accession>A0A507CH40</accession>
<dbReference type="EMBL" id="QEAN01000391">
    <property type="protein sequence ID" value="TPX38569.1"/>
    <property type="molecule type" value="Genomic_DNA"/>
</dbReference>
<name>A0A507CH40_9FUNG</name>
<evidence type="ECO:0000313" key="5">
    <source>
        <dbReference type="Proteomes" id="UP000317494"/>
    </source>
</evidence>
<dbReference type="SUPFAM" id="SSF57850">
    <property type="entry name" value="RING/U-box"/>
    <property type="match status" value="1"/>
</dbReference>
<dbReference type="SMART" id="SM00184">
    <property type="entry name" value="RING"/>
    <property type="match status" value="1"/>
</dbReference>
<keyword evidence="1" id="KW-0479">Metal-binding</keyword>
<keyword evidence="1" id="KW-0863">Zinc-finger</keyword>
<dbReference type="AlphaFoldDB" id="A0A507CH40"/>
<dbReference type="PANTHER" id="PTHR22996">
    <property type="entry name" value="MAHOGUNIN"/>
    <property type="match status" value="1"/>
</dbReference>
<proteinExistence type="predicted"/>
<dbReference type="GO" id="GO:0016567">
    <property type="term" value="P:protein ubiquitination"/>
    <property type="evidence" value="ECO:0007669"/>
    <property type="project" value="TreeGrafter"/>
</dbReference>
<dbReference type="InterPro" id="IPR001841">
    <property type="entry name" value="Znf_RING"/>
</dbReference>
<dbReference type="Proteomes" id="UP000317494">
    <property type="component" value="Unassembled WGS sequence"/>
</dbReference>
<dbReference type="Pfam" id="PF13920">
    <property type="entry name" value="zf-C3HC4_3"/>
    <property type="match status" value="1"/>
</dbReference>
<organism evidence="4 5">
    <name type="scientific">Synchytrium endobioticum</name>
    <dbReference type="NCBI Taxonomy" id="286115"/>
    <lineage>
        <taxon>Eukaryota</taxon>
        <taxon>Fungi</taxon>
        <taxon>Fungi incertae sedis</taxon>
        <taxon>Chytridiomycota</taxon>
        <taxon>Chytridiomycota incertae sedis</taxon>
        <taxon>Chytridiomycetes</taxon>
        <taxon>Synchytriales</taxon>
        <taxon>Synchytriaceae</taxon>
        <taxon>Synchytrium</taxon>
    </lineage>
</organism>
<dbReference type="GO" id="GO:0005737">
    <property type="term" value="C:cytoplasm"/>
    <property type="evidence" value="ECO:0007669"/>
    <property type="project" value="TreeGrafter"/>
</dbReference>
<sequence length="582" mass="63957">MYTGQGRKQLLHCDRQCHTLIYQHPDPLDAIDFLQAGHYVHIHAQNRTISPALNTSRKPDIYSHQLNTPSLPIRPPCFGHFLTPAHIPTMAALLRFLFHPPQTSGHPPANSDLVDARDPFLLARQTYYGPFFILQGSPAEVSLPENGMPATASHHLLDALGHGHVLTEPELGSLRGVFTEQLAPPEIMPTTTLQALVSIHKTSVKLIPQPEDPTQTASQSTKYLLQFQFDAAAPCQLRIYQACREVAVIGPLESRATLYKTTQGLIDTIATPTRFGPFPVGLRQTFVTPPSFSLDSSNIIADTGEQQHNVCIPQVVISHRLSSTQLDSTSVNSKGKTFPLIIVIEALEGMKPNNVEAHILPCTSQSTFVTFSMDDHGLQSHVSKQKIMINGVSYLVQEIFGFTEPTTPTQLPESSENAPQDENSTRDCVVCLSELKDTVVLPCRHLCLCTTCASVLRLQGRSTSGPSSYASRVGVPKCPICRQPFHALLQITLPDENHDDTNNHNSNAAVSGRRPSVSGSNIYCRAAFTNDEAASERKAHAVYNKCPYCICEALETLMWSYQLTLLSCDIIYDVSGRIYGSS</sequence>
<evidence type="ECO:0000256" key="1">
    <source>
        <dbReference type="PROSITE-ProRule" id="PRU00175"/>
    </source>
</evidence>
<gene>
    <name evidence="4" type="ORF">SeMB42_g06659</name>
</gene>
<dbReference type="VEuPathDB" id="FungiDB:SeMB42_g06659"/>
<dbReference type="Gene3D" id="3.30.40.10">
    <property type="entry name" value="Zinc/RING finger domain, C3HC4 (zinc finger)"/>
    <property type="match status" value="1"/>
</dbReference>
<dbReference type="GO" id="GO:0061630">
    <property type="term" value="F:ubiquitin protein ligase activity"/>
    <property type="evidence" value="ECO:0007669"/>
    <property type="project" value="UniProtKB-EC"/>
</dbReference>
<keyword evidence="5" id="KW-1185">Reference proteome</keyword>
<dbReference type="PROSITE" id="PS50089">
    <property type="entry name" value="ZF_RING_2"/>
    <property type="match status" value="1"/>
</dbReference>
<evidence type="ECO:0000256" key="2">
    <source>
        <dbReference type="SAM" id="MobiDB-lite"/>
    </source>
</evidence>
<evidence type="ECO:0000313" key="4">
    <source>
        <dbReference type="EMBL" id="TPX38569.1"/>
    </source>
</evidence>
<dbReference type="STRING" id="286115.A0A507CH40"/>
<dbReference type="InterPro" id="IPR013083">
    <property type="entry name" value="Znf_RING/FYVE/PHD"/>
</dbReference>
<evidence type="ECO:0000259" key="3">
    <source>
        <dbReference type="PROSITE" id="PS50089"/>
    </source>
</evidence>
<feature type="domain" description="RING-type" evidence="3">
    <location>
        <begin position="428"/>
        <end position="482"/>
    </location>
</feature>